<protein>
    <submittedName>
        <fullName evidence="1">Uncharacterized protein</fullName>
    </submittedName>
</protein>
<organism evidence="1">
    <name type="scientific">bioreactor metagenome</name>
    <dbReference type="NCBI Taxonomy" id="1076179"/>
    <lineage>
        <taxon>unclassified sequences</taxon>
        <taxon>metagenomes</taxon>
        <taxon>ecological metagenomes</taxon>
    </lineage>
</organism>
<name>A0A644UY49_9ZZZZ</name>
<reference evidence="1" key="1">
    <citation type="submission" date="2019-08" db="EMBL/GenBank/DDBJ databases">
        <authorList>
            <person name="Kucharzyk K."/>
            <person name="Murdoch R.W."/>
            <person name="Higgins S."/>
            <person name="Loffler F."/>
        </authorList>
    </citation>
    <scope>NUCLEOTIDE SEQUENCE</scope>
</reference>
<evidence type="ECO:0000313" key="1">
    <source>
        <dbReference type="EMBL" id="MPL83887.1"/>
    </source>
</evidence>
<dbReference type="AlphaFoldDB" id="A0A644UY49"/>
<accession>A0A644UY49</accession>
<dbReference type="Pfam" id="PF17963">
    <property type="entry name" value="Big_9"/>
    <property type="match status" value="1"/>
</dbReference>
<sequence>MTAVSVGNGAATITGGGSAISYTPSENYSGETTLTYTLSDGSTATAQVSVAPVTDMPTATDGLNFTITGTSFTTYTWHRISTVTDGTTTWNLQKNAGYGADSEDLVNAIDYLFANNMGSAVEGSTTSITSSSLPTFDAKLVTGYVYLEAGQSYEFAGVVDDSGTIVIGDLATGHASWQGPTAGGDFTVTETGFYTFDLYLHNAVGVGNYNFSIVNADGSAVQLFGSLADVQDAIDSYDYLSLADFNDGDDADGNGFYGLEYGYNGTEGTGIPLTGVGANLTDTDGSESLMMTVSGLVEGATLNYDVVYADGTTGTGTAVADSSGTLTVTGGPGAVQLSYLTLDIPAGNYTVQVTATAQDGTDAPRSSSIEFTVNSAPMAGGFSAFAASTETSGADSATDPSVSSSAADSSSTVALYADTTSIWDDSALKTASHY</sequence>
<dbReference type="Gene3D" id="2.60.40.3440">
    <property type="match status" value="1"/>
</dbReference>
<gene>
    <name evidence="1" type="ORF">SDC9_29846</name>
</gene>
<dbReference type="EMBL" id="VSSQ01000182">
    <property type="protein sequence ID" value="MPL83887.1"/>
    <property type="molecule type" value="Genomic_DNA"/>
</dbReference>
<proteinExistence type="predicted"/>
<comment type="caution">
    <text evidence="1">The sequence shown here is derived from an EMBL/GenBank/DDBJ whole genome shotgun (WGS) entry which is preliminary data.</text>
</comment>